<gene>
    <name evidence="2" type="ORF">FHY56_02095</name>
</gene>
<dbReference type="InterPro" id="IPR036514">
    <property type="entry name" value="SGNH_hydro_sf"/>
</dbReference>
<dbReference type="GO" id="GO:0016788">
    <property type="term" value="F:hydrolase activity, acting on ester bonds"/>
    <property type="evidence" value="ECO:0007669"/>
    <property type="project" value="UniProtKB-ARBA"/>
</dbReference>
<dbReference type="RefSeq" id="WP_140903504.1">
    <property type="nucleotide sequence ID" value="NZ_JBHTMD010000017.1"/>
</dbReference>
<protein>
    <submittedName>
        <fullName evidence="2">DUF459 domain-containing protein</fullName>
    </submittedName>
</protein>
<proteinExistence type="predicted"/>
<feature type="region of interest" description="Disordered" evidence="1">
    <location>
        <begin position="358"/>
        <end position="380"/>
    </location>
</feature>
<feature type="compositionally biased region" description="Basic residues" evidence="1">
    <location>
        <begin position="59"/>
        <end position="70"/>
    </location>
</feature>
<evidence type="ECO:0000313" key="2">
    <source>
        <dbReference type="EMBL" id="TPF77165.1"/>
    </source>
</evidence>
<dbReference type="Gene3D" id="3.40.50.1110">
    <property type="entry name" value="SGNH hydrolase"/>
    <property type="match status" value="1"/>
</dbReference>
<sequence length="380" mass="42285">MQFMHKASILASTMFVSLILTLVSLSPAFSQERPRTIFDLLFGQKQAQPQRKYEQPKPQRIRPAKPKRTPKATAPIIRSSPAASPRPEINFVEKKPDAKKILVVGDFIANGLAEGLNVAFATNPDMRIVSRINGSSGFVRDDHFDWPANIGTILDEEKPDAVIVMLGSNDRQTISAKGQSFSIRSPEWIVEYQNRVTKFLAEITDQNYPLIWVGQPPFRPRGMSQDMLALNEIYRTSVEKAGGKFIDIWDGFVDQDDNFSETGFDINGQTARLRANDGINTTSAGRRKLAFYAEKPLNGLFEDNRTSKQLLPTAAIQDPSKPVNRIAPVNLQDIHRDNNNILLGDELGLNKQDAKKAAIAQKASPGRADDFSWPSGNINP</sequence>
<comment type="caution">
    <text evidence="2">The sequence shown here is derived from an EMBL/GenBank/DDBJ whole genome shotgun (WGS) entry which is preliminary data.</text>
</comment>
<dbReference type="CDD" id="cd01829">
    <property type="entry name" value="SGNH_hydrolase_peri2"/>
    <property type="match status" value="1"/>
</dbReference>
<dbReference type="InterPro" id="IPR007407">
    <property type="entry name" value="DUF459"/>
</dbReference>
<reference evidence="2 3" key="1">
    <citation type="journal article" date="2003" name="Int. J. Syst. Evol. Microbiol.">
        <title>Towards a standardized format for the description of a novel species (of an established genus): Ochrobactrum gallinifaecis sp. nov.</title>
        <authorList>
            <person name="Kampfer P."/>
            <person name="Buczolits S."/>
            <person name="Albrecht A."/>
            <person name="Busse H.J."/>
            <person name="Stackebrandt E."/>
        </authorList>
    </citation>
    <scope>NUCLEOTIDE SEQUENCE [LARGE SCALE GENOMIC DNA]</scope>
    <source>
        <strain evidence="2 3">ISO 196</strain>
    </source>
</reference>
<organism evidence="2 3">
    <name type="scientific">Brucella gallinifaecis</name>
    <dbReference type="NCBI Taxonomy" id="215590"/>
    <lineage>
        <taxon>Bacteria</taxon>
        <taxon>Pseudomonadati</taxon>
        <taxon>Pseudomonadota</taxon>
        <taxon>Alphaproteobacteria</taxon>
        <taxon>Hyphomicrobiales</taxon>
        <taxon>Brucellaceae</taxon>
        <taxon>Brucella/Ochrobactrum group</taxon>
        <taxon>Brucella</taxon>
    </lineage>
</organism>
<accession>A0A502BSG6</accession>
<dbReference type="SUPFAM" id="SSF52266">
    <property type="entry name" value="SGNH hydrolase"/>
    <property type="match status" value="1"/>
</dbReference>
<dbReference type="Pfam" id="PF04311">
    <property type="entry name" value="DUF459"/>
    <property type="match status" value="1"/>
</dbReference>
<feature type="region of interest" description="Disordered" evidence="1">
    <location>
        <begin position="48"/>
        <end position="86"/>
    </location>
</feature>
<dbReference type="AlphaFoldDB" id="A0A502BSG6"/>
<evidence type="ECO:0000313" key="3">
    <source>
        <dbReference type="Proteomes" id="UP000315388"/>
    </source>
</evidence>
<dbReference type="OrthoDB" id="9805649at2"/>
<dbReference type="EMBL" id="VEWJ01000001">
    <property type="protein sequence ID" value="TPF77165.1"/>
    <property type="molecule type" value="Genomic_DNA"/>
</dbReference>
<keyword evidence="3" id="KW-1185">Reference proteome</keyword>
<dbReference type="Proteomes" id="UP000315388">
    <property type="component" value="Unassembled WGS sequence"/>
</dbReference>
<name>A0A502BSG6_9HYPH</name>
<evidence type="ECO:0000256" key="1">
    <source>
        <dbReference type="SAM" id="MobiDB-lite"/>
    </source>
</evidence>